<feature type="compositionally biased region" description="Basic and acidic residues" evidence="1">
    <location>
        <begin position="1604"/>
        <end position="1621"/>
    </location>
</feature>
<dbReference type="PROSITE" id="PS50206">
    <property type="entry name" value="RHODANESE_3"/>
    <property type="match status" value="1"/>
</dbReference>
<feature type="domain" description="Rhodanese" evidence="3">
    <location>
        <begin position="1373"/>
        <end position="1399"/>
    </location>
</feature>
<dbReference type="eggNOG" id="KOG1093">
    <property type="taxonomic scope" value="Eukaryota"/>
</dbReference>
<evidence type="ECO:0000313" key="5">
    <source>
        <dbReference type="Proteomes" id="UP000030693"/>
    </source>
</evidence>
<reference evidence="4" key="1">
    <citation type="submission" date="2013-04" db="EMBL/GenBank/DDBJ databases">
        <title>The Genome Sequence of Fonticula alba ATCC 38817.</title>
        <authorList>
            <consortium name="The Broad Institute Genomics Platform"/>
            <person name="Russ C."/>
            <person name="Cuomo C."/>
            <person name="Burger G."/>
            <person name="Gray M.W."/>
            <person name="Holland P.W.H."/>
            <person name="King N."/>
            <person name="Lang F.B.F."/>
            <person name="Roger A.J."/>
            <person name="Ruiz-Trillo I."/>
            <person name="Brown M."/>
            <person name="Walker B."/>
            <person name="Young S."/>
            <person name="Zeng Q."/>
            <person name="Gargeya S."/>
            <person name="Fitzgerald M."/>
            <person name="Haas B."/>
            <person name="Abouelleil A."/>
            <person name="Allen A.W."/>
            <person name="Alvarado L."/>
            <person name="Arachchi H.M."/>
            <person name="Berlin A.M."/>
            <person name="Chapman S.B."/>
            <person name="Gainer-Dewar J."/>
            <person name="Goldberg J."/>
            <person name="Griggs A."/>
            <person name="Gujja S."/>
            <person name="Hansen M."/>
            <person name="Howarth C."/>
            <person name="Imamovic A."/>
            <person name="Ireland A."/>
            <person name="Larimer J."/>
            <person name="McCowan C."/>
            <person name="Murphy C."/>
            <person name="Pearson M."/>
            <person name="Poon T.W."/>
            <person name="Priest M."/>
            <person name="Roberts A."/>
            <person name="Saif S."/>
            <person name="Shea T."/>
            <person name="Sisk P."/>
            <person name="Sykes S."/>
            <person name="Wortman J."/>
            <person name="Nusbaum C."/>
            <person name="Birren B."/>
        </authorList>
    </citation>
    <scope>NUCLEOTIDE SEQUENCE [LARGE SCALE GENOMIC DNA]</scope>
    <source>
        <strain evidence="4">ATCC 38817</strain>
    </source>
</reference>
<dbReference type="InterPro" id="IPR000195">
    <property type="entry name" value="Rab-GAP-TBC_dom"/>
</dbReference>
<dbReference type="InterPro" id="IPR036873">
    <property type="entry name" value="Rhodanese-like_dom_sf"/>
</dbReference>
<evidence type="ECO:0000259" key="2">
    <source>
        <dbReference type="PROSITE" id="PS50086"/>
    </source>
</evidence>
<dbReference type="PROSITE" id="PS50086">
    <property type="entry name" value="TBC_RABGAP"/>
    <property type="match status" value="1"/>
</dbReference>
<dbReference type="InterPro" id="IPR035969">
    <property type="entry name" value="Rab-GAP_TBC_sf"/>
</dbReference>
<dbReference type="SUPFAM" id="SSF47923">
    <property type="entry name" value="Ypt/Rab-GAP domain of gyp1p"/>
    <property type="match status" value="1"/>
</dbReference>
<feature type="compositionally biased region" description="Basic and acidic residues" evidence="1">
    <location>
        <begin position="1350"/>
        <end position="1359"/>
    </location>
</feature>
<name>A0A058Z2W1_FONAL</name>
<feature type="domain" description="Rab-GAP TBC" evidence="2">
    <location>
        <begin position="994"/>
        <end position="1228"/>
    </location>
</feature>
<evidence type="ECO:0000313" key="4">
    <source>
        <dbReference type="EMBL" id="KCV68619.1"/>
    </source>
</evidence>
<feature type="region of interest" description="Disordered" evidence="1">
    <location>
        <begin position="1537"/>
        <end position="1567"/>
    </location>
</feature>
<dbReference type="STRING" id="691883.A0A058Z2W1"/>
<dbReference type="Pfam" id="PF00566">
    <property type="entry name" value="RabGAP-TBC"/>
    <property type="match status" value="1"/>
</dbReference>
<protein>
    <submittedName>
        <fullName evidence="4">Uncharacterized protein</fullName>
    </submittedName>
</protein>
<feature type="region of interest" description="Disordered" evidence="1">
    <location>
        <begin position="1326"/>
        <end position="1361"/>
    </location>
</feature>
<feature type="compositionally biased region" description="Acidic residues" evidence="1">
    <location>
        <begin position="1548"/>
        <end position="1559"/>
    </location>
</feature>
<feature type="region of interest" description="Disordered" evidence="1">
    <location>
        <begin position="657"/>
        <end position="694"/>
    </location>
</feature>
<dbReference type="Gene3D" id="1.10.8.270">
    <property type="entry name" value="putative rabgap domain of human tbc1 domain family member 14 like domains"/>
    <property type="match status" value="1"/>
</dbReference>
<dbReference type="Proteomes" id="UP000030693">
    <property type="component" value="Unassembled WGS sequence"/>
</dbReference>
<dbReference type="RefSeq" id="XP_009497051.1">
    <property type="nucleotide sequence ID" value="XM_009498776.1"/>
</dbReference>
<dbReference type="OrthoDB" id="1668230at2759"/>
<feature type="region of interest" description="Disordered" evidence="1">
    <location>
        <begin position="118"/>
        <end position="148"/>
    </location>
</feature>
<feature type="region of interest" description="Disordered" evidence="1">
    <location>
        <begin position="471"/>
        <end position="497"/>
    </location>
</feature>
<gene>
    <name evidence="4" type="ORF">H696_04913</name>
</gene>
<dbReference type="GeneID" id="20529638"/>
<dbReference type="EMBL" id="KB932208">
    <property type="protein sequence ID" value="KCV68619.1"/>
    <property type="molecule type" value="Genomic_DNA"/>
</dbReference>
<feature type="region of interest" description="Disordered" evidence="1">
    <location>
        <begin position="1598"/>
        <end position="1623"/>
    </location>
</feature>
<evidence type="ECO:0000259" key="3">
    <source>
        <dbReference type="PROSITE" id="PS50206"/>
    </source>
</evidence>
<dbReference type="SUPFAM" id="SSF52821">
    <property type="entry name" value="Rhodanese/Cell cycle control phosphatase"/>
    <property type="match status" value="1"/>
</dbReference>
<feature type="compositionally biased region" description="Low complexity" evidence="1">
    <location>
        <begin position="126"/>
        <end position="135"/>
    </location>
</feature>
<sequence>MASREAVPSFSPAGDLLVREIFLSTSLESALQTQAAVAGRAIQRGATLCLLCGAESNGKKASARGRTGMAAVAAATDPAPWDRGAGLGRDLLLGVDPLSDDSPLADVFVESLAADDSNAGHSQANSVGTSSGTSSPAGGRFESRPESAFTVAPGSVPVSEAFGRAQALGLGLEAGTLVPGYLVSSGAACSTSAPQSLYVDVACTGDSLYLVESQLPSTRQLATLASSGAFLLAEELTSVQVTRSHDLLQRLLGSLLRVVDALHQSDIAGLESALAPSSIFLDQMGNPVLSSGLLTTILRGLVADSQLVSGFCPPPENAPYLSGVSSSMHGQPVCLVPGCPGPLWRPANLVRRASDIWHVAAVVLWCAGRCLGLAECTDGSLADPRSALDALGAQVAVAEATTPAATWWRTLLNILEMCISSDYAIRPTCEEILLGMDFAHLQGAFSPDDGVPLFGVGLFCESDQYLPSAAASRSASPIGDRPASPDPGPLPASTSGSFARWPPVDLPDVESGHGCGSLSRSASFSRDVLPSATATPSDSALSEPLFGRCSRWASGGSATACPVHNDAWVKSPGYAELCTIPLRGAYEAWLGDRPAGPVLFELVSRVAQKAPVVGDPCPGGEADLLSPLQSHPAISSDASNWLPGVFQFPDFFWANDGPEGSGPGSGLSPLADSPPVSGVRSPEDTPSAGGPVAGTCDSAGISRSGSVLSVAAVSLTCRQLDLSWGRLPENAADIDASNGTEGGTCAIASPAVPGAATASACSPASMASGSADTPTFGLQQRHGTIHLGSALVLACRLLGAACVEASHAALHRQGKSSLDEAYQAPECALLAAVAEAEFSRWAPMATRQDLAAIVSSDWLPGELGLSSGDTVSSPSIRETHLLHWALGFVAIVRLLSQPLSWRPDQAGHFQWLAAGPDAGNATAPSPEGQAGVELAADGSPARGTLPDPAIDGESARLLTGLSHFALSLLRSRSVAQLLVVGDTGRLRGLVRAAGTPRWLRARVWATLLPVFARPNFFPVDGVSFAGLLDQDPDECPPEPLSEMDRFRDELLPDDPAWERAYDALDSAAPSASDRQLALDLPRCQPSHSALSSRRTGRRRLARALKSWCLEPAAGQGSVYWQGLDSVAAPLVSLFLHRPHMAWHQLAGLVELSGLSRLLIEDGASNIRTWFTALARLHVYHSPLAASQGMEAGWASPNLWAVGGALTLFSQSLTSAEALSLWERVYISAPSMLAARSGGLFIACAAICRWAPILKTANFNDAVGLFASKSLLSPDVVLPGKQPPGNGITSSQVILSVAAEALRLWEVTPESLYKFAVVPDRPEAVDERKTGPGAFTWADPYEADPRAANSDGHRDPDHDAVPQISPRCASRLLAEGVARILDLRPAGAFRLSHIPGSRRVARPDASFQRLDVALPAGTPAAASSYLASYGLAAASRLQSMVPSVLSSSISTVTSVVSSTVTGAGIGGLRWPAAAAALSSSTPAEGTAPTASATAAPTQDLIHTIVVGPEAEVIEYCLRLAREGIPRVSGLFLDSEGAGQWPGSIHPPEADDASEAPEPDGEAIPSSAPGPVDIHFLKAVALATELPPCPCLRESVLSGESGAESDGARDAGDLEHPGPEVPRRFAHWPGLGEACMLSVTD</sequence>
<accession>A0A058Z2W1</accession>
<keyword evidence="5" id="KW-1185">Reference proteome</keyword>
<proteinExistence type="predicted"/>
<dbReference type="InterPro" id="IPR001763">
    <property type="entry name" value="Rhodanese-like_dom"/>
</dbReference>
<evidence type="ECO:0000256" key="1">
    <source>
        <dbReference type="SAM" id="MobiDB-lite"/>
    </source>
</evidence>
<organism evidence="4">
    <name type="scientific">Fonticula alba</name>
    <name type="common">Slime mold</name>
    <dbReference type="NCBI Taxonomy" id="691883"/>
    <lineage>
        <taxon>Eukaryota</taxon>
        <taxon>Rotosphaerida</taxon>
        <taxon>Fonticulaceae</taxon>
        <taxon>Fonticula</taxon>
    </lineage>
</organism>
<feature type="compositionally biased region" description="Low complexity" evidence="1">
    <location>
        <begin position="666"/>
        <end position="675"/>
    </location>
</feature>